<dbReference type="GO" id="GO:1901135">
    <property type="term" value="P:carbohydrate derivative metabolic process"/>
    <property type="evidence" value="ECO:0007669"/>
    <property type="project" value="InterPro"/>
</dbReference>
<evidence type="ECO:0000256" key="3">
    <source>
        <dbReference type="ARBA" id="ARBA00023163"/>
    </source>
</evidence>
<comment type="caution">
    <text evidence="6">The sequence shown here is derived from an EMBL/GenBank/DDBJ whole genome shotgun (WGS) entry which is preliminary data.</text>
</comment>
<keyword evidence="7" id="KW-1185">Reference proteome</keyword>
<dbReference type="InterPro" id="IPR001347">
    <property type="entry name" value="SIS_dom"/>
</dbReference>
<keyword evidence="2" id="KW-0238">DNA-binding</keyword>
<dbReference type="PATRIC" id="fig|1291052.5.peg.1616"/>
<dbReference type="SUPFAM" id="SSF46689">
    <property type="entry name" value="Homeodomain-like"/>
    <property type="match status" value="1"/>
</dbReference>
<protein>
    <submittedName>
        <fullName evidence="6">Rpir family sialic acid utilization regulator</fullName>
    </submittedName>
</protein>
<dbReference type="InterPro" id="IPR046348">
    <property type="entry name" value="SIS_dom_sf"/>
</dbReference>
<evidence type="ECO:0000313" key="7">
    <source>
        <dbReference type="Proteomes" id="UP000051679"/>
    </source>
</evidence>
<dbReference type="Gene3D" id="1.10.10.10">
    <property type="entry name" value="Winged helix-like DNA-binding domain superfamily/Winged helix DNA-binding domain"/>
    <property type="match status" value="1"/>
</dbReference>
<dbReference type="CDD" id="cd05013">
    <property type="entry name" value="SIS_RpiR"/>
    <property type="match status" value="1"/>
</dbReference>
<dbReference type="GO" id="GO:0003677">
    <property type="term" value="F:DNA binding"/>
    <property type="evidence" value="ECO:0007669"/>
    <property type="project" value="UniProtKB-KW"/>
</dbReference>
<evidence type="ECO:0000313" key="6">
    <source>
        <dbReference type="EMBL" id="KRM55139.1"/>
    </source>
</evidence>
<dbReference type="InterPro" id="IPR035472">
    <property type="entry name" value="RpiR-like_SIS"/>
</dbReference>
<dbReference type="AlphaFoldDB" id="A0A0R1ZVT5"/>
<sequence length="324" mass="35905">MPVKILIPLRLFRFLFKNRVIIKQNVQEDMPMLIAEKLRAAVGYTPTDVALAATVLADPRAVPGLSMQELADRAHCSHSAVVRLCKKLGFKGYREFTIALIQELNAQTVTIDDANFPFSARDTLREATDKLATLSIGAITNTKERLNMPALVTAVQTLIHARRIFLYGHGDSSLLVQEFANKLNKIDIYPILADQLGESGWNSTNVTLDDCVLMVSYRGRYRIYAQVLEYMQQREVPTILITGRPESDMAQLSTVCLDVSGDEYDYLKMGTIASQVACEYLLTVLFAGVYAHDYNGNLAALKQRQASLTTGLLAEDGGKHGQEG</sequence>
<dbReference type="PANTHER" id="PTHR30514">
    <property type="entry name" value="GLUCOKINASE"/>
    <property type="match status" value="1"/>
</dbReference>
<name>A0A0R1ZVT5_9LACO</name>
<keyword evidence="3" id="KW-0804">Transcription</keyword>
<dbReference type="PROSITE" id="PS51071">
    <property type="entry name" value="HTH_RPIR"/>
    <property type="match status" value="1"/>
</dbReference>
<dbReference type="PROSITE" id="PS51464">
    <property type="entry name" value="SIS"/>
    <property type="match status" value="1"/>
</dbReference>
<dbReference type="Pfam" id="PF01380">
    <property type="entry name" value="SIS"/>
    <property type="match status" value="1"/>
</dbReference>
<dbReference type="InterPro" id="IPR009057">
    <property type="entry name" value="Homeodomain-like_sf"/>
</dbReference>
<dbReference type="Gene3D" id="3.40.50.10490">
    <property type="entry name" value="Glucose-6-phosphate isomerase like protein, domain 1"/>
    <property type="match status" value="1"/>
</dbReference>
<gene>
    <name evidence="6" type="ORF">FC18_GL001588</name>
</gene>
<evidence type="ECO:0000256" key="1">
    <source>
        <dbReference type="ARBA" id="ARBA00023015"/>
    </source>
</evidence>
<accession>A0A0R1ZVT5</accession>
<dbReference type="STRING" id="1291052.FC18_GL001588"/>
<dbReference type="PANTHER" id="PTHR30514:SF1">
    <property type="entry name" value="HTH-TYPE TRANSCRIPTIONAL REGULATOR HEXR-RELATED"/>
    <property type="match status" value="1"/>
</dbReference>
<evidence type="ECO:0000259" key="5">
    <source>
        <dbReference type="PROSITE" id="PS51464"/>
    </source>
</evidence>
<dbReference type="GO" id="GO:0097367">
    <property type="term" value="F:carbohydrate derivative binding"/>
    <property type="evidence" value="ECO:0007669"/>
    <property type="project" value="InterPro"/>
</dbReference>
<feature type="domain" description="HTH rpiR-type" evidence="4">
    <location>
        <begin position="31"/>
        <end position="107"/>
    </location>
</feature>
<dbReference type="InterPro" id="IPR000281">
    <property type="entry name" value="HTH_RpiR"/>
</dbReference>
<proteinExistence type="predicted"/>
<organism evidence="6 7">
    <name type="scientific">Lacticaseibacillus sharpeae JCM 1186 = DSM 20505</name>
    <dbReference type="NCBI Taxonomy" id="1291052"/>
    <lineage>
        <taxon>Bacteria</taxon>
        <taxon>Bacillati</taxon>
        <taxon>Bacillota</taxon>
        <taxon>Bacilli</taxon>
        <taxon>Lactobacillales</taxon>
        <taxon>Lactobacillaceae</taxon>
        <taxon>Lacticaseibacillus</taxon>
    </lineage>
</organism>
<keyword evidence="1" id="KW-0805">Transcription regulation</keyword>
<dbReference type="GO" id="GO:0003700">
    <property type="term" value="F:DNA-binding transcription factor activity"/>
    <property type="evidence" value="ECO:0007669"/>
    <property type="project" value="InterPro"/>
</dbReference>
<dbReference type="EMBL" id="AYYO01000030">
    <property type="protein sequence ID" value="KRM55139.1"/>
    <property type="molecule type" value="Genomic_DNA"/>
</dbReference>
<dbReference type="InterPro" id="IPR047640">
    <property type="entry name" value="RpiR-like"/>
</dbReference>
<evidence type="ECO:0000256" key="2">
    <source>
        <dbReference type="ARBA" id="ARBA00023125"/>
    </source>
</evidence>
<dbReference type="SUPFAM" id="SSF53697">
    <property type="entry name" value="SIS domain"/>
    <property type="match status" value="1"/>
</dbReference>
<dbReference type="InterPro" id="IPR036388">
    <property type="entry name" value="WH-like_DNA-bd_sf"/>
</dbReference>
<feature type="domain" description="SIS" evidence="5">
    <location>
        <begin position="154"/>
        <end position="287"/>
    </location>
</feature>
<reference evidence="6 7" key="1">
    <citation type="journal article" date="2015" name="Genome Announc.">
        <title>Expanding the biotechnology potential of lactobacilli through comparative genomics of 213 strains and associated genera.</title>
        <authorList>
            <person name="Sun Z."/>
            <person name="Harris H.M."/>
            <person name="McCann A."/>
            <person name="Guo C."/>
            <person name="Argimon S."/>
            <person name="Zhang W."/>
            <person name="Yang X."/>
            <person name="Jeffery I.B."/>
            <person name="Cooney J.C."/>
            <person name="Kagawa T.F."/>
            <person name="Liu W."/>
            <person name="Song Y."/>
            <person name="Salvetti E."/>
            <person name="Wrobel A."/>
            <person name="Rasinkangas P."/>
            <person name="Parkhill J."/>
            <person name="Rea M.C."/>
            <person name="O'Sullivan O."/>
            <person name="Ritari J."/>
            <person name="Douillard F.P."/>
            <person name="Paul Ross R."/>
            <person name="Yang R."/>
            <person name="Briner A.E."/>
            <person name="Felis G.E."/>
            <person name="de Vos W.M."/>
            <person name="Barrangou R."/>
            <person name="Klaenhammer T.R."/>
            <person name="Caufield P.W."/>
            <person name="Cui Y."/>
            <person name="Zhang H."/>
            <person name="O'Toole P.W."/>
        </authorList>
    </citation>
    <scope>NUCLEOTIDE SEQUENCE [LARGE SCALE GENOMIC DNA]</scope>
    <source>
        <strain evidence="6 7">DSM 20505</strain>
    </source>
</reference>
<dbReference type="Proteomes" id="UP000051679">
    <property type="component" value="Unassembled WGS sequence"/>
</dbReference>
<evidence type="ECO:0000259" key="4">
    <source>
        <dbReference type="PROSITE" id="PS51071"/>
    </source>
</evidence>
<dbReference type="Pfam" id="PF01418">
    <property type="entry name" value="HTH_6"/>
    <property type="match status" value="1"/>
</dbReference>